<proteinExistence type="inferred from homology"/>
<dbReference type="SMART" id="SM00642">
    <property type="entry name" value="Aamy"/>
    <property type="match status" value="1"/>
</dbReference>
<reference evidence="3 4" key="1">
    <citation type="submission" date="2023-08" db="EMBL/GenBank/DDBJ databases">
        <title>Implementing the SeqCode for naming new Mesorhizobium species isolated from Vachellia karroo root nodules.</title>
        <authorList>
            <person name="Van Lill M."/>
        </authorList>
    </citation>
    <scope>NUCLEOTIDE SEQUENCE [LARGE SCALE GENOMIC DNA]</scope>
    <source>
        <strain evidence="3 4">MSK 1335</strain>
    </source>
</reference>
<evidence type="ECO:0000313" key="3">
    <source>
        <dbReference type="EMBL" id="MDX8526435.1"/>
    </source>
</evidence>
<comment type="caution">
    <text evidence="3">The sequence shown here is derived from an EMBL/GenBank/DDBJ whole genome shotgun (WGS) entry which is preliminary data.</text>
</comment>
<dbReference type="PANTHER" id="PTHR10357:SF179">
    <property type="entry name" value="NEUTRAL AND BASIC AMINO ACID TRANSPORT PROTEIN RBAT"/>
    <property type="match status" value="1"/>
</dbReference>
<name>A0ABU4ZN57_9HYPH</name>
<dbReference type="EMBL" id="JAVIJF010000013">
    <property type="protein sequence ID" value="MDX8526435.1"/>
    <property type="molecule type" value="Genomic_DNA"/>
</dbReference>
<dbReference type="InterPro" id="IPR045857">
    <property type="entry name" value="O16G_dom_2"/>
</dbReference>
<gene>
    <name evidence="3" type="ORF">RFM68_18200</name>
</gene>
<dbReference type="InterPro" id="IPR006047">
    <property type="entry name" value="GH13_cat_dom"/>
</dbReference>
<keyword evidence="4" id="KW-1185">Reference proteome</keyword>
<dbReference type="Gene3D" id="3.90.400.10">
    <property type="entry name" value="Oligo-1,6-glucosidase, Domain 2"/>
    <property type="match status" value="1"/>
</dbReference>
<dbReference type="Gene3D" id="2.60.40.1180">
    <property type="entry name" value="Golgi alpha-mannosidase II"/>
    <property type="match status" value="1"/>
</dbReference>
<dbReference type="InterPro" id="IPR017853">
    <property type="entry name" value="GH"/>
</dbReference>
<sequence>MQSALRATSRPDPAVDRDWWRGAVIYQIYPRSYQDSNGDGIGDLKGIVRRLPYIASLGVDAIWISPFFKSPMKDFGYDVSDYCDVDPMFGTLADFDALVAEAHRLGLKVMIDEVLSHTADIHPWFKESRSSRGNAKADWYVWADAKPDGTPPNNWLSIFGGSAWQWDTSRQQYYMHNFLAEQPDLNFHNKEVQDALLDITRFWLERGVDGFRLDTINFYFHSQGLEDNPPLPPEERNDQTAPAVNPYNYQDHIYDKSRPENLGFLERFRALLDEYPAQAAVGEVGDSQRGLQVVAAYTADGKRVHMCYSFDFLAPEKISAAKVRAVLEAFGTVASDGWSCWAFSNHDVMRVASRWAANEPDPTAYLKVISALLMSLRGSVCIYQGEELGLGEAELKFEDLQDPYGIRFWPEFKGRDGCRTPMVWDAAARNGGFSTAKPWLPVPGKHLSHAVNVQQGDASSLLEHYRRFLAFRRQHPALAKGDIDFIESGGDTVAFTRREGNERIVCAFNLGSKPAVVDLGQGTLQPLPGHGFSGQTGTGPVRLGGYGAWFGRID</sequence>
<accession>A0ABU4ZN57</accession>
<dbReference type="Pfam" id="PF00128">
    <property type="entry name" value="Alpha-amylase"/>
    <property type="match status" value="1"/>
</dbReference>
<dbReference type="SUPFAM" id="SSF51445">
    <property type="entry name" value="(Trans)glycosidases"/>
    <property type="match status" value="1"/>
</dbReference>
<evidence type="ECO:0000313" key="4">
    <source>
        <dbReference type="Proteomes" id="UP001276840"/>
    </source>
</evidence>
<dbReference type="RefSeq" id="WP_320234392.1">
    <property type="nucleotide sequence ID" value="NZ_JAVIJF010000013.1"/>
</dbReference>
<dbReference type="SUPFAM" id="SSF51011">
    <property type="entry name" value="Glycosyl hydrolase domain"/>
    <property type="match status" value="1"/>
</dbReference>
<dbReference type="Proteomes" id="UP001276840">
    <property type="component" value="Unassembled WGS sequence"/>
</dbReference>
<dbReference type="PANTHER" id="PTHR10357">
    <property type="entry name" value="ALPHA-AMYLASE FAMILY MEMBER"/>
    <property type="match status" value="1"/>
</dbReference>
<dbReference type="InterPro" id="IPR013780">
    <property type="entry name" value="Glyco_hydro_b"/>
</dbReference>
<evidence type="ECO:0000256" key="1">
    <source>
        <dbReference type="ARBA" id="ARBA00008061"/>
    </source>
</evidence>
<protein>
    <submittedName>
        <fullName evidence="3">Alpha glucosidase</fullName>
    </submittedName>
</protein>
<evidence type="ECO:0000259" key="2">
    <source>
        <dbReference type="SMART" id="SM00642"/>
    </source>
</evidence>
<feature type="domain" description="Glycosyl hydrolase family 13 catalytic" evidence="2">
    <location>
        <begin position="27"/>
        <end position="419"/>
    </location>
</feature>
<organism evidence="3 4">
    <name type="scientific">Mesorhizobium montanum</name>
    <dbReference type="NCBI Taxonomy" id="3072323"/>
    <lineage>
        <taxon>Bacteria</taxon>
        <taxon>Pseudomonadati</taxon>
        <taxon>Pseudomonadota</taxon>
        <taxon>Alphaproteobacteria</taxon>
        <taxon>Hyphomicrobiales</taxon>
        <taxon>Phyllobacteriaceae</taxon>
        <taxon>Mesorhizobium</taxon>
    </lineage>
</organism>
<comment type="similarity">
    <text evidence="1">Belongs to the glycosyl hydrolase 13 family.</text>
</comment>
<dbReference type="CDD" id="cd11330">
    <property type="entry name" value="AmyAc_OligoGlu"/>
    <property type="match status" value="1"/>
</dbReference>
<dbReference type="Gene3D" id="3.20.20.80">
    <property type="entry name" value="Glycosidases"/>
    <property type="match status" value="2"/>
</dbReference>